<keyword evidence="6" id="KW-0808">Transferase</keyword>
<dbReference type="EMBL" id="FNIT01000012">
    <property type="protein sequence ID" value="SDO73767.1"/>
    <property type="molecule type" value="Genomic_DNA"/>
</dbReference>
<feature type="transmembrane region" description="Helical" evidence="5">
    <location>
        <begin position="6"/>
        <end position="24"/>
    </location>
</feature>
<sequence>MTPALSVAIWVACLVAWVVIRLPYQRRARRIGVSRDARTLPDRLALGAATVGLAVIPGLHVATGVFRFADYPFQPWLAWIGVFVAAAFLALFTASHRALGKNWSVSLEIRREHTLVTDGLYRYVRHPMYSSFWLWALAQACLVQNAIAGLSGLVGVALLYWTRVGPEERMMREAFNGAYDAYARRTGRVVPKVW</sequence>
<dbReference type="Pfam" id="PF04140">
    <property type="entry name" value="ICMT"/>
    <property type="match status" value="1"/>
</dbReference>
<gene>
    <name evidence="6" type="ORF">SAMN05192530_1124</name>
</gene>
<keyword evidence="2 5" id="KW-0812">Transmembrane</keyword>
<feature type="transmembrane region" description="Helical" evidence="5">
    <location>
        <begin position="75"/>
        <end position="94"/>
    </location>
</feature>
<dbReference type="InterPro" id="IPR054851">
    <property type="entry name" value="Isoprenylcys_mtase"/>
</dbReference>
<evidence type="ECO:0000256" key="4">
    <source>
        <dbReference type="ARBA" id="ARBA00023136"/>
    </source>
</evidence>
<dbReference type="PANTHER" id="PTHR12714:SF9">
    <property type="entry name" value="PROTEIN-S-ISOPRENYLCYSTEINE O-METHYLTRANSFERASE"/>
    <property type="match status" value="1"/>
</dbReference>
<dbReference type="STRING" id="1166073.SAMN05192530_1124"/>
<dbReference type="AlphaFoldDB" id="A0A1H0M045"/>
<evidence type="ECO:0000313" key="7">
    <source>
        <dbReference type="Proteomes" id="UP000198793"/>
    </source>
</evidence>
<accession>A0A1H0M045</accession>
<dbReference type="GO" id="GO:0004671">
    <property type="term" value="F:protein C-terminal S-isoprenylcysteine carboxyl O-methyltransferase activity"/>
    <property type="evidence" value="ECO:0007669"/>
    <property type="project" value="InterPro"/>
</dbReference>
<name>A0A1H0M045_9HYPH</name>
<protein>
    <submittedName>
        <fullName evidence="6">Protein-S-isoprenylcysteine O-methyltransferase Ste14</fullName>
    </submittedName>
</protein>
<dbReference type="GO" id="GO:0016020">
    <property type="term" value="C:membrane"/>
    <property type="evidence" value="ECO:0007669"/>
    <property type="project" value="UniProtKB-SubCell"/>
</dbReference>
<organism evidence="6 7">
    <name type="scientific">Aureimonas jatrophae</name>
    <dbReference type="NCBI Taxonomy" id="1166073"/>
    <lineage>
        <taxon>Bacteria</taxon>
        <taxon>Pseudomonadati</taxon>
        <taxon>Pseudomonadota</taxon>
        <taxon>Alphaproteobacteria</taxon>
        <taxon>Hyphomicrobiales</taxon>
        <taxon>Aurantimonadaceae</taxon>
        <taxon>Aureimonas</taxon>
    </lineage>
</organism>
<keyword evidence="7" id="KW-1185">Reference proteome</keyword>
<dbReference type="Proteomes" id="UP000198793">
    <property type="component" value="Unassembled WGS sequence"/>
</dbReference>
<evidence type="ECO:0000256" key="1">
    <source>
        <dbReference type="ARBA" id="ARBA00004141"/>
    </source>
</evidence>
<keyword evidence="3 5" id="KW-1133">Transmembrane helix</keyword>
<keyword evidence="4 5" id="KW-0472">Membrane</keyword>
<evidence type="ECO:0000256" key="5">
    <source>
        <dbReference type="SAM" id="Phobius"/>
    </source>
</evidence>
<evidence type="ECO:0000313" key="6">
    <source>
        <dbReference type="EMBL" id="SDO73767.1"/>
    </source>
</evidence>
<dbReference type="InterPro" id="IPR007269">
    <property type="entry name" value="ICMT_MeTrfase"/>
</dbReference>
<dbReference type="NCBIfam" id="NF040696">
    <property type="entry name" value="isopcys_mtase"/>
    <property type="match status" value="1"/>
</dbReference>
<dbReference type="Gene3D" id="1.20.120.1630">
    <property type="match status" value="1"/>
</dbReference>
<dbReference type="PANTHER" id="PTHR12714">
    <property type="entry name" value="PROTEIN-S ISOPRENYLCYSTEINE O-METHYLTRANSFERASE"/>
    <property type="match status" value="1"/>
</dbReference>
<evidence type="ECO:0000256" key="3">
    <source>
        <dbReference type="ARBA" id="ARBA00022989"/>
    </source>
</evidence>
<proteinExistence type="predicted"/>
<reference evidence="6 7" key="1">
    <citation type="submission" date="2016-10" db="EMBL/GenBank/DDBJ databases">
        <authorList>
            <person name="de Groot N.N."/>
        </authorList>
    </citation>
    <scope>NUCLEOTIDE SEQUENCE [LARGE SCALE GENOMIC DNA]</scope>
    <source>
        <strain evidence="7">L7-484,KACC 16230,DSM 25025</strain>
    </source>
</reference>
<evidence type="ECO:0000256" key="2">
    <source>
        <dbReference type="ARBA" id="ARBA00022692"/>
    </source>
</evidence>
<feature type="transmembrane region" description="Helical" evidence="5">
    <location>
        <begin position="132"/>
        <end position="161"/>
    </location>
</feature>
<dbReference type="RefSeq" id="WP_090676481.1">
    <property type="nucleotide sequence ID" value="NZ_FNIT01000012.1"/>
</dbReference>
<dbReference type="GO" id="GO:0032259">
    <property type="term" value="P:methylation"/>
    <property type="evidence" value="ECO:0007669"/>
    <property type="project" value="UniProtKB-KW"/>
</dbReference>
<keyword evidence="6" id="KW-0489">Methyltransferase</keyword>
<comment type="subcellular location">
    <subcellularLocation>
        <location evidence="1">Membrane</location>
        <topology evidence="1">Multi-pass membrane protein</topology>
    </subcellularLocation>
</comment>
<feature type="transmembrane region" description="Helical" evidence="5">
    <location>
        <begin position="44"/>
        <end position="69"/>
    </location>
</feature>
<dbReference type="OrthoDB" id="9816156at2"/>